<dbReference type="Pfam" id="PF00732">
    <property type="entry name" value="GMC_oxred_N"/>
    <property type="match status" value="1"/>
</dbReference>
<feature type="domain" description="Glucose-methanol-choline oxidoreductase N-terminal" evidence="4">
    <location>
        <begin position="276"/>
        <end position="290"/>
    </location>
</feature>
<accession>A0AAN7VSU7</accession>
<organism evidence="5 6">
    <name type="scientific">Pyrocoelia pectoralis</name>
    <dbReference type="NCBI Taxonomy" id="417401"/>
    <lineage>
        <taxon>Eukaryota</taxon>
        <taxon>Metazoa</taxon>
        <taxon>Ecdysozoa</taxon>
        <taxon>Arthropoda</taxon>
        <taxon>Hexapoda</taxon>
        <taxon>Insecta</taxon>
        <taxon>Pterygota</taxon>
        <taxon>Neoptera</taxon>
        <taxon>Endopterygota</taxon>
        <taxon>Coleoptera</taxon>
        <taxon>Polyphaga</taxon>
        <taxon>Elateriformia</taxon>
        <taxon>Elateroidea</taxon>
        <taxon>Lampyridae</taxon>
        <taxon>Lampyrinae</taxon>
        <taxon>Pyrocoelia</taxon>
    </lineage>
</organism>
<dbReference type="InterPro" id="IPR007867">
    <property type="entry name" value="GMC_OxRtase_C"/>
</dbReference>
<proteinExistence type="inferred from homology"/>
<keyword evidence="2" id="KW-0274">FAD</keyword>
<feature type="transmembrane region" description="Helical" evidence="3">
    <location>
        <begin position="39"/>
        <end position="58"/>
    </location>
</feature>
<dbReference type="PANTHER" id="PTHR11552">
    <property type="entry name" value="GLUCOSE-METHANOL-CHOLINE GMC OXIDOREDUCTASE"/>
    <property type="match status" value="1"/>
</dbReference>
<evidence type="ECO:0000313" key="6">
    <source>
        <dbReference type="Proteomes" id="UP001329430"/>
    </source>
</evidence>
<dbReference type="AlphaFoldDB" id="A0AAN7VSU7"/>
<evidence type="ECO:0000259" key="4">
    <source>
        <dbReference type="PROSITE" id="PS00624"/>
    </source>
</evidence>
<dbReference type="GO" id="GO:0016614">
    <property type="term" value="F:oxidoreductase activity, acting on CH-OH group of donors"/>
    <property type="evidence" value="ECO:0007669"/>
    <property type="project" value="InterPro"/>
</dbReference>
<keyword evidence="3" id="KW-0812">Transmembrane</keyword>
<feature type="binding site" evidence="2">
    <location>
        <position position="244"/>
    </location>
    <ligand>
        <name>FAD</name>
        <dbReference type="ChEBI" id="CHEBI:57692"/>
    </ligand>
</feature>
<gene>
    <name evidence="5" type="ORF">RI129_000288</name>
</gene>
<keyword evidence="3" id="KW-1133">Transmembrane helix</keyword>
<dbReference type="SUPFAM" id="SSF51905">
    <property type="entry name" value="FAD/NAD(P)-binding domain"/>
    <property type="match status" value="1"/>
</dbReference>
<feature type="transmembrane region" description="Helical" evidence="3">
    <location>
        <begin position="7"/>
        <end position="27"/>
    </location>
</feature>
<dbReference type="InterPro" id="IPR012132">
    <property type="entry name" value="GMC_OxRdtase"/>
</dbReference>
<dbReference type="PROSITE" id="PS00624">
    <property type="entry name" value="GMC_OXRED_2"/>
    <property type="match status" value="1"/>
</dbReference>
<dbReference type="InterPro" id="IPR000172">
    <property type="entry name" value="GMC_OxRdtase_N"/>
</dbReference>
<evidence type="ECO:0000256" key="2">
    <source>
        <dbReference type="PIRSR" id="PIRSR000137-2"/>
    </source>
</evidence>
<protein>
    <recommendedName>
        <fullName evidence="4">Glucose-methanol-choline oxidoreductase N-terminal domain-containing protein</fullName>
    </recommendedName>
</protein>
<evidence type="ECO:0000256" key="1">
    <source>
        <dbReference type="ARBA" id="ARBA00010790"/>
    </source>
</evidence>
<keyword evidence="6" id="KW-1185">Reference proteome</keyword>
<evidence type="ECO:0000256" key="3">
    <source>
        <dbReference type="SAM" id="Phobius"/>
    </source>
</evidence>
<keyword evidence="2" id="KW-0285">Flavoprotein</keyword>
<dbReference type="Gene3D" id="3.50.50.60">
    <property type="entry name" value="FAD/NAD(P)-binding domain"/>
    <property type="match status" value="2"/>
</dbReference>
<comment type="similarity">
    <text evidence="1">Belongs to the GMC oxidoreductase family.</text>
</comment>
<dbReference type="SUPFAM" id="SSF54373">
    <property type="entry name" value="FAD-linked reductases, C-terminal domain"/>
    <property type="match status" value="1"/>
</dbReference>
<dbReference type="Gene3D" id="3.30.560.10">
    <property type="entry name" value="Glucose Oxidase, domain 3"/>
    <property type="match status" value="2"/>
</dbReference>
<keyword evidence="3" id="KW-0472">Membrane</keyword>
<dbReference type="PANTHER" id="PTHR11552:SF188">
    <property type="entry name" value="NEITHER INACTIVATION NOR AFTERPOTENTIAL PROTEIN G"/>
    <property type="match status" value="1"/>
</dbReference>
<evidence type="ECO:0000313" key="5">
    <source>
        <dbReference type="EMBL" id="KAK5649259.1"/>
    </source>
</evidence>
<sequence>MSILNKKYLISTVVVFFSISIYCLWSSSEVKCISHPNTSYTYIIVGAGTAGCVLASRLSENPHNRVLLIEAGGNFNMYANIPSMFIFLQKSKYDWLYESVSQEWSSFGFKQKKQSLPRGRGLGGSGEMNCLIYSGVRKGTLNDNLIDFIRGSGCPHCNYLDHLIPPQNQSYVKCRPNFQFHVERSKTKLADITKKAVRELRESSVTYHQVLSSIFKGERWSTYRSHLLQAMGRPNLHILCNTEVSKILFENENAVGLRYEGGTTIYSEKEIIISAGSINTPKLLLKSGIGSKTELDKMGISTTVNLPGVGLNLHDHLAMPLYVHIQAPLSVTVQKMLNLREIFKYMMYKEGLYASSSVAGIVQSSRNYIIVFGGATPETPFSTAANYLPQTFKTLFPFSNSYSKEGVVILVGCRKPKSRGFVKLNTDNEINIDPQYFQNKDDINCIQEGIKLAFEIVNTASFRNIGASIHLPELEQCNYTKSSHNEKYLECIIRTCALTNYHQAGTCIMGKRNDRLSVVDNYFRVHNLKGLRIVDGSVIPKPLNNFPNTAVAVIAEYAATLFT</sequence>
<dbReference type="Pfam" id="PF13450">
    <property type="entry name" value="NAD_binding_8"/>
    <property type="match status" value="1"/>
</dbReference>
<dbReference type="Proteomes" id="UP001329430">
    <property type="component" value="Chromosome 1"/>
</dbReference>
<dbReference type="Pfam" id="PF05199">
    <property type="entry name" value="GMC_oxred_C"/>
    <property type="match status" value="1"/>
</dbReference>
<comment type="caution">
    <text evidence="5">The sequence shown here is derived from an EMBL/GenBank/DDBJ whole genome shotgun (WGS) entry which is preliminary data.</text>
</comment>
<dbReference type="EMBL" id="JAVRBK010000001">
    <property type="protein sequence ID" value="KAK5649259.1"/>
    <property type="molecule type" value="Genomic_DNA"/>
</dbReference>
<feature type="binding site" evidence="2">
    <location>
        <position position="536"/>
    </location>
    <ligand>
        <name>FAD</name>
        <dbReference type="ChEBI" id="CHEBI:57692"/>
    </ligand>
</feature>
<comment type="cofactor">
    <cofactor evidence="2">
        <name>FAD</name>
        <dbReference type="ChEBI" id="CHEBI:57692"/>
    </cofactor>
</comment>
<dbReference type="PIRSF" id="PIRSF000137">
    <property type="entry name" value="Alcohol_oxidase"/>
    <property type="match status" value="1"/>
</dbReference>
<dbReference type="InterPro" id="IPR036188">
    <property type="entry name" value="FAD/NAD-bd_sf"/>
</dbReference>
<reference evidence="5 6" key="1">
    <citation type="journal article" date="2024" name="Insects">
        <title>An Improved Chromosome-Level Genome Assembly of the Firefly Pyrocoelia pectoralis.</title>
        <authorList>
            <person name="Fu X."/>
            <person name="Meyer-Rochow V.B."/>
            <person name="Ballantyne L."/>
            <person name="Zhu X."/>
        </authorList>
    </citation>
    <scope>NUCLEOTIDE SEQUENCE [LARGE SCALE GENOMIC DNA]</scope>
    <source>
        <strain evidence="5">XCY_ONT2</strain>
    </source>
</reference>
<dbReference type="GO" id="GO:0050660">
    <property type="term" value="F:flavin adenine dinucleotide binding"/>
    <property type="evidence" value="ECO:0007669"/>
    <property type="project" value="InterPro"/>
</dbReference>
<name>A0AAN7VSU7_9COLE</name>